<dbReference type="Gene3D" id="3.90.1150.10">
    <property type="entry name" value="Aspartate Aminotransferase, domain 1"/>
    <property type="match status" value="1"/>
</dbReference>
<gene>
    <name evidence="9" type="ORF">METZ01_LOCUS69085</name>
</gene>
<protein>
    <recommendedName>
        <fullName evidence="8">Aminotransferase class I/classII large domain-containing protein</fullName>
    </recommendedName>
</protein>
<dbReference type="GO" id="GO:0030170">
    <property type="term" value="F:pyridoxal phosphate binding"/>
    <property type="evidence" value="ECO:0007669"/>
    <property type="project" value="InterPro"/>
</dbReference>
<keyword evidence="3" id="KW-0028">Amino-acid biosynthesis</keyword>
<organism evidence="9">
    <name type="scientific">marine metagenome</name>
    <dbReference type="NCBI Taxonomy" id="408172"/>
    <lineage>
        <taxon>unclassified sequences</taxon>
        <taxon>metagenomes</taxon>
        <taxon>ecological metagenomes</taxon>
    </lineage>
</organism>
<sequence>MALEDHVRRRVRKEIAGRSAYDVIPAAGRIKLDAMESPYVWPSALQTEWLSTLRQVELNRYPDPTAFELCEDLRRWSGLEGAMGILVGNGSDELIQMIIMALGGPARPVLAPEPTFGMYRINAEVLGSPFVGVPLSDRFAIDRAALLLAIETHDPGCIFLAYPNNPTGNLFERETIEAAIDAANGLVIIDEAYHPYCGQTFLNEIPGKGHLAVLRTLSKLGLAGLRLGFLTGPEPWLAQINKVRLPYNISVLAQASARFALSHVDWFTQQAEKVCAERRRLHNGLQELSGLKVYPSAANFLLFRVPEGTASWVFDSLLQQNILIKNLDGQHDRLRDCLRVTVSTPDENDLFLEALSAAISP</sequence>
<evidence type="ECO:0000256" key="7">
    <source>
        <dbReference type="ARBA" id="ARBA00029440"/>
    </source>
</evidence>
<evidence type="ECO:0000256" key="4">
    <source>
        <dbReference type="ARBA" id="ARBA00022679"/>
    </source>
</evidence>
<comment type="cofactor">
    <cofactor evidence="1">
        <name>pyridoxal 5'-phosphate</name>
        <dbReference type="ChEBI" id="CHEBI:597326"/>
    </cofactor>
</comment>
<dbReference type="AlphaFoldDB" id="A0A381TL45"/>
<dbReference type="InterPro" id="IPR015422">
    <property type="entry name" value="PyrdxlP-dep_Trfase_small"/>
</dbReference>
<evidence type="ECO:0000256" key="1">
    <source>
        <dbReference type="ARBA" id="ARBA00001933"/>
    </source>
</evidence>
<dbReference type="CDD" id="cd00609">
    <property type="entry name" value="AAT_like"/>
    <property type="match status" value="1"/>
</dbReference>
<evidence type="ECO:0000256" key="3">
    <source>
        <dbReference type="ARBA" id="ARBA00022605"/>
    </source>
</evidence>
<dbReference type="GO" id="GO:0004400">
    <property type="term" value="F:histidinol-phosphate transaminase activity"/>
    <property type="evidence" value="ECO:0007669"/>
    <property type="project" value="InterPro"/>
</dbReference>
<dbReference type="PANTHER" id="PTHR42885">
    <property type="entry name" value="HISTIDINOL-PHOSPHATE AMINOTRANSFERASE-RELATED"/>
    <property type="match status" value="1"/>
</dbReference>
<dbReference type="Pfam" id="PF00155">
    <property type="entry name" value="Aminotran_1_2"/>
    <property type="match status" value="1"/>
</dbReference>
<dbReference type="InterPro" id="IPR005861">
    <property type="entry name" value="HisP_aminotrans"/>
</dbReference>
<dbReference type="HAMAP" id="MF_01023">
    <property type="entry name" value="HisC_aminotrans_2"/>
    <property type="match status" value="1"/>
</dbReference>
<accession>A0A381TL45</accession>
<reference evidence="9" key="1">
    <citation type="submission" date="2018-05" db="EMBL/GenBank/DDBJ databases">
        <authorList>
            <person name="Lanie J.A."/>
            <person name="Ng W.-L."/>
            <person name="Kazmierczak K.M."/>
            <person name="Andrzejewski T.M."/>
            <person name="Davidsen T.M."/>
            <person name="Wayne K.J."/>
            <person name="Tettelin H."/>
            <person name="Glass J.I."/>
            <person name="Rusch D."/>
            <person name="Podicherti R."/>
            <person name="Tsui H.-C.T."/>
            <person name="Winkler M.E."/>
        </authorList>
    </citation>
    <scope>NUCLEOTIDE SEQUENCE</scope>
</reference>
<dbReference type="SUPFAM" id="SSF53383">
    <property type="entry name" value="PLP-dependent transferases"/>
    <property type="match status" value="1"/>
</dbReference>
<evidence type="ECO:0000256" key="5">
    <source>
        <dbReference type="ARBA" id="ARBA00022898"/>
    </source>
</evidence>
<feature type="domain" description="Aminotransferase class I/classII large" evidence="8">
    <location>
        <begin position="50"/>
        <end position="355"/>
    </location>
</feature>
<keyword evidence="4" id="KW-0808">Transferase</keyword>
<evidence type="ECO:0000313" key="9">
    <source>
        <dbReference type="EMBL" id="SVA16231.1"/>
    </source>
</evidence>
<proteinExistence type="inferred from homology"/>
<dbReference type="EMBL" id="UINC01004700">
    <property type="protein sequence ID" value="SVA16231.1"/>
    <property type="molecule type" value="Genomic_DNA"/>
</dbReference>
<dbReference type="GO" id="GO:0000105">
    <property type="term" value="P:L-histidine biosynthetic process"/>
    <property type="evidence" value="ECO:0007669"/>
    <property type="project" value="UniProtKB-KW"/>
</dbReference>
<dbReference type="InterPro" id="IPR004839">
    <property type="entry name" value="Aminotransferase_I/II_large"/>
</dbReference>
<keyword evidence="5" id="KW-0663">Pyridoxal phosphate</keyword>
<keyword evidence="6" id="KW-0368">Histidine biosynthesis</keyword>
<evidence type="ECO:0000259" key="8">
    <source>
        <dbReference type="Pfam" id="PF00155"/>
    </source>
</evidence>
<dbReference type="PANTHER" id="PTHR42885:SF2">
    <property type="entry name" value="HISTIDINOL-PHOSPHATE AMINOTRANSFERASE"/>
    <property type="match status" value="1"/>
</dbReference>
<dbReference type="InterPro" id="IPR015424">
    <property type="entry name" value="PyrdxlP-dep_Trfase"/>
</dbReference>
<dbReference type="Gene3D" id="3.40.640.10">
    <property type="entry name" value="Type I PLP-dependent aspartate aminotransferase-like (Major domain)"/>
    <property type="match status" value="1"/>
</dbReference>
<keyword evidence="2" id="KW-0032">Aminotransferase</keyword>
<evidence type="ECO:0000256" key="6">
    <source>
        <dbReference type="ARBA" id="ARBA00023102"/>
    </source>
</evidence>
<name>A0A381TL45_9ZZZZ</name>
<evidence type="ECO:0000256" key="2">
    <source>
        <dbReference type="ARBA" id="ARBA00022576"/>
    </source>
</evidence>
<dbReference type="NCBIfam" id="TIGR01141">
    <property type="entry name" value="hisC"/>
    <property type="match status" value="1"/>
</dbReference>
<comment type="pathway">
    <text evidence="7">Amino-acid biosynthesis.</text>
</comment>
<dbReference type="InterPro" id="IPR015421">
    <property type="entry name" value="PyrdxlP-dep_Trfase_major"/>
</dbReference>